<dbReference type="EMBL" id="AP008217">
    <property type="protein sequence ID" value="BAF28690.1"/>
    <property type="molecule type" value="Genomic_DNA"/>
</dbReference>
<protein>
    <submittedName>
        <fullName evidence="1">Os11g0635000 protein</fullName>
    </submittedName>
</protein>
<organism evidence="1 2">
    <name type="scientific">Oryza sativa subsp. japonica</name>
    <name type="common">Rice</name>
    <dbReference type="NCBI Taxonomy" id="39947"/>
    <lineage>
        <taxon>Eukaryota</taxon>
        <taxon>Viridiplantae</taxon>
        <taxon>Streptophyta</taxon>
        <taxon>Embryophyta</taxon>
        <taxon>Tracheophyta</taxon>
        <taxon>Spermatophyta</taxon>
        <taxon>Magnoliopsida</taxon>
        <taxon>Liliopsida</taxon>
        <taxon>Poales</taxon>
        <taxon>Poaceae</taxon>
        <taxon>BOP clade</taxon>
        <taxon>Oryzoideae</taxon>
        <taxon>Oryzeae</taxon>
        <taxon>Oryzinae</taxon>
        <taxon>Oryza</taxon>
        <taxon>Oryza sativa</taxon>
    </lineage>
</organism>
<evidence type="ECO:0000313" key="2">
    <source>
        <dbReference type="Proteomes" id="UP000000763"/>
    </source>
</evidence>
<dbReference type="OrthoDB" id="10379895at2759"/>
<reference evidence="2" key="2">
    <citation type="journal article" date="2008" name="Nucleic Acids Res.">
        <title>The rice annotation project database (RAP-DB): 2008 update.</title>
        <authorList>
            <consortium name="The rice annotation project (RAP)"/>
        </authorList>
    </citation>
    <scope>GENOME REANNOTATION</scope>
    <source>
        <strain evidence="2">cv. Nipponbare</strain>
    </source>
</reference>
<dbReference type="KEGG" id="dosa:Os11g0635000"/>
<accession>Q0IRH5</accession>
<gene>
    <name evidence="1" type="ordered locus">Os11g0635000</name>
</gene>
<dbReference type="AlphaFoldDB" id="Q0IRH5"/>
<sequence length="195" mass="21097">MSTPGAAWSRNGSRTLDAAATAPGRTLGVGAAAAAPSFGRGSFGHAVGLPPPPHSRGRSHGSVAAATTVPAFSIDGSVGGDFTSSIGPHASSQPWFDAAGGDPSSPGSWDQDVRPHREDWCRLLHGGRFVTDQHYTPFLIKVYLICTFSILKYNNYYCFKKQYYIYYRFYSNIGSINRLSTHPIPFPYIPNLLLI</sequence>
<dbReference type="Gramene" id="Os11t0635000-01">
    <property type="protein sequence ID" value="Os11t0635000-01"/>
    <property type="gene ID" value="Os11g0635000"/>
</dbReference>
<dbReference type="Proteomes" id="UP000000763">
    <property type="component" value="Chromosome 11"/>
</dbReference>
<evidence type="ECO:0000313" key="1">
    <source>
        <dbReference type="EMBL" id="BAF28690.1"/>
    </source>
</evidence>
<dbReference type="KEGG" id="osa:4350978"/>
<reference evidence="1 2" key="1">
    <citation type="journal article" date="2005" name="Nature">
        <title>The map-based sequence of the rice genome.</title>
        <authorList>
            <consortium name="International rice genome sequencing project (IRGSP)"/>
            <person name="Matsumoto T."/>
            <person name="Wu J."/>
            <person name="Kanamori H."/>
            <person name="Katayose Y."/>
            <person name="Fujisawa M."/>
            <person name="Namiki N."/>
            <person name="Mizuno H."/>
            <person name="Yamamoto K."/>
            <person name="Antonio B.A."/>
            <person name="Baba T."/>
            <person name="Sakata K."/>
            <person name="Nagamura Y."/>
            <person name="Aoki H."/>
            <person name="Arikawa K."/>
            <person name="Arita K."/>
            <person name="Bito T."/>
            <person name="Chiden Y."/>
            <person name="Fujitsuka N."/>
            <person name="Fukunaka R."/>
            <person name="Hamada M."/>
            <person name="Harada C."/>
            <person name="Hayashi A."/>
            <person name="Hijishita S."/>
            <person name="Honda M."/>
            <person name="Hosokawa S."/>
            <person name="Ichikawa Y."/>
            <person name="Idonuma A."/>
            <person name="Iijima M."/>
            <person name="Ikeda M."/>
            <person name="Ikeno M."/>
            <person name="Ito K."/>
            <person name="Ito S."/>
            <person name="Ito T."/>
            <person name="Ito Y."/>
            <person name="Ito Y."/>
            <person name="Iwabuchi A."/>
            <person name="Kamiya K."/>
            <person name="Karasawa W."/>
            <person name="Kurita K."/>
            <person name="Katagiri S."/>
            <person name="Kikuta A."/>
            <person name="Kobayashi H."/>
            <person name="Kobayashi N."/>
            <person name="Machita K."/>
            <person name="Maehara T."/>
            <person name="Masukawa M."/>
            <person name="Mizubayashi T."/>
            <person name="Mukai Y."/>
            <person name="Nagasaki H."/>
            <person name="Nagata Y."/>
            <person name="Naito S."/>
            <person name="Nakashima M."/>
            <person name="Nakama Y."/>
            <person name="Nakamichi Y."/>
            <person name="Nakamura M."/>
            <person name="Meguro A."/>
            <person name="Negishi M."/>
            <person name="Ohta I."/>
            <person name="Ohta T."/>
            <person name="Okamoto M."/>
            <person name="Ono N."/>
            <person name="Saji S."/>
            <person name="Sakaguchi M."/>
            <person name="Sakai K."/>
            <person name="Shibata M."/>
            <person name="Shimokawa T."/>
            <person name="Song J."/>
            <person name="Takazaki Y."/>
            <person name="Terasawa K."/>
            <person name="Tsugane M."/>
            <person name="Tsuji K."/>
            <person name="Ueda S."/>
            <person name="Waki K."/>
            <person name="Yamagata H."/>
            <person name="Yamamoto M."/>
            <person name="Yamamoto S."/>
            <person name="Yamane H."/>
            <person name="Yoshiki S."/>
            <person name="Yoshihara R."/>
            <person name="Yukawa K."/>
            <person name="Zhong H."/>
            <person name="Yano M."/>
            <person name="Yuan Q."/>
            <person name="Ouyang S."/>
            <person name="Liu J."/>
            <person name="Jones K.M."/>
            <person name="Gansberger K."/>
            <person name="Moffat K."/>
            <person name="Hill J."/>
            <person name="Bera J."/>
            <person name="Fadrosh D."/>
            <person name="Jin S."/>
            <person name="Johri S."/>
            <person name="Kim M."/>
            <person name="Overton L."/>
            <person name="Reardon M."/>
            <person name="Tsitrin T."/>
            <person name="Vuong H."/>
            <person name="Weaver B."/>
            <person name="Ciecko A."/>
            <person name="Tallon L."/>
            <person name="Jackson J."/>
            <person name="Pai G."/>
            <person name="Aken S.V."/>
            <person name="Utterback T."/>
            <person name="Reidmuller S."/>
            <person name="Feldblyum T."/>
            <person name="Hsiao J."/>
            <person name="Zismann V."/>
            <person name="Iobst S."/>
            <person name="de Vazeille A.R."/>
            <person name="Buell C.R."/>
            <person name="Ying K."/>
            <person name="Li Y."/>
            <person name="Lu T."/>
            <person name="Huang Y."/>
            <person name="Zhao Q."/>
            <person name="Feng Q."/>
            <person name="Zhang L."/>
            <person name="Zhu J."/>
            <person name="Weng Q."/>
            <person name="Mu J."/>
            <person name="Lu Y."/>
            <person name="Fan D."/>
            <person name="Liu Y."/>
            <person name="Guan J."/>
            <person name="Zhang Y."/>
            <person name="Yu S."/>
            <person name="Liu X."/>
            <person name="Zhang Y."/>
            <person name="Hong G."/>
            <person name="Han B."/>
            <person name="Choisne N."/>
            <person name="Demange N."/>
            <person name="Orjeda G."/>
            <person name="Samain S."/>
            <person name="Cattolico L."/>
            <person name="Pelletier E."/>
            <person name="Couloux A."/>
            <person name="Segurens B."/>
            <person name="Wincker P."/>
            <person name="D'Hont A."/>
            <person name="Scarpelli C."/>
            <person name="Weissenbach J."/>
            <person name="Salanoubat M."/>
            <person name="Quetier F."/>
            <person name="Yu Y."/>
            <person name="Kim H.R."/>
            <person name="Rambo T."/>
            <person name="Currie J."/>
            <person name="Collura K."/>
            <person name="Luo M."/>
            <person name="Yang T."/>
            <person name="Ammiraju J.S.S."/>
            <person name="Engler F."/>
            <person name="Soderlund C."/>
            <person name="Wing R.A."/>
            <person name="Palmer L.E."/>
            <person name="de la Bastide M."/>
            <person name="Spiegel L."/>
            <person name="Nascimento L."/>
            <person name="Zutavern T."/>
            <person name="O'Shaughnessy A."/>
            <person name="Dike S."/>
            <person name="Dedhia N."/>
            <person name="Preston R."/>
            <person name="Balija V."/>
            <person name="McCombie W.R."/>
            <person name="Chow T."/>
            <person name="Chen H."/>
            <person name="Chung M."/>
            <person name="Chen C."/>
            <person name="Shaw J."/>
            <person name="Wu H."/>
            <person name="Hsiao K."/>
            <person name="Chao Y."/>
            <person name="Chu M."/>
            <person name="Cheng C."/>
            <person name="Hour A."/>
            <person name="Lee P."/>
            <person name="Lin S."/>
            <person name="Lin Y."/>
            <person name="Liou J."/>
            <person name="Liu S."/>
            <person name="Hsing Y."/>
            <person name="Raghuvanshi S."/>
            <person name="Mohanty A."/>
            <person name="Bharti A.K."/>
            <person name="Gaur A."/>
            <person name="Gupta V."/>
            <person name="Kumar D."/>
            <person name="Ravi V."/>
            <person name="Vij S."/>
            <person name="Kapur A."/>
            <person name="Khurana P."/>
            <person name="Khurana P."/>
            <person name="Khurana J.P."/>
            <person name="Tyagi A.K."/>
            <person name="Gaikwad K."/>
            <person name="Singh A."/>
            <person name="Dalal V."/>
            <person name="Srivastava S."/>
            <person name="Dixit A."/>
            <person name="Pal A.K."/>
            <person name="Ghazi I.A."/>
            <person name="Yadav M."/>
            <person name="Pandit A."/>
            <person name="Bhargava A."/>
            <person name="Sureshbabu K."/>
            <person name="Batra K."/>
            <person name="Sharma T.R."/>
            <person name="Mohapatra T."/>
            <person name="Singh N.K."/>
            <person name="Messing J."/>
            <person name="Nelson A.B."/>
            <person name="Fuks G."/>
            <person name="Kavchok S."/>
            <person name="Keizer G."/>
            <person name="Linton E."/>
            <person name="Llaca V."/>
            <person name="Song R."/>
            <person name="Tanyolac B."/>
            <person name="Young S."/>
            <person name="Ho-Il K."/>
            <person name="Hahn J.H."/>
            <person name="Sangsakoo G."/>
            <person name="Vanavichit A."/>
            <person name="de Mattos Luiz.A.T."/>
            <person name="Zimmer P.D."/>
            <person name="Malone G."/>
            <person name="Dellagostin O."/>
            <person name="de Oliveira A.C."/>
            <person name="Bevan M."/>
            <person name="Bancroft I."/>
            <person name="Minx P."/>
            <person name="Cordum H."/>
            <person name="Wilson R."/>
            <person name="Cheng Z."/>
            <person name="Jin W."/>
            <person name="Jiang J."/>
            <person name="Leong S.A."/>
            <person name="Iwama H."/>
            <person name="Gojobori T."/>
            <person name="Itoh T."/>
            <person name="Niimura Y."/>
            <person name="Fujii Y."/>
            <person name="Habara T."/>
            <person name="Sakai H."/>
            <person name="Sato Y."/>
            <person name="Wilson G."/>
            <person name="Kumar K."/>
            <person name="McCouch S."/>
            <person name="Juretic N."/>
            <person name="Hoen D."/>
            <person name="Wright S."/>
            <person name="Bruskiewich R."/>
            <person name="Bureau T."/>
            <person name="Miyao A."/>
            <person name="Hirochika H."/>
            <person name="Nishikawa T."/>
            <person name="Kadowaki K."/>
            <person name="Sugiura M."/>
            <person name="Burr B."/>
            <person name="Sasaki T."/>
        </authorList>
    </citation>
    <scope>NUCLEOTIDE SEQUENCE [LARGE SCALE GENOMIC DNA]</scope>
    <source>
        <strain evidence="2">cv. Nipponbare</strain>
    </source>
</reference>
<proteinExistence type="predicted"/>
<name>Q0IRH5_ORYSJ</name>